<proteinExistence type="predicted"/>
<dbReference type="EMBL" id="CADCTO010000300">
    <property type="protein sequence ID" value="CAA9259139.1"/>
    <property type="molecule type" value="Genomic_DNA"/>
</dbReference>
<organism evidence="1">
    <name type="scientific">uncultured Armatimonadetes bacterium</name>
    <dbReference type="NCBI Taxonomy" id="157466"/>
    <lineage>
        <taxon>Bacteria</taxon>
        <taxon>Bacillati</taxon>
        <taxon>Armatimonadota</taxon>
        <taxon>environmental samples</taxon>
    </lineage>
</organism>
<name>A0A6J4IQV6_9BACT</name>
<accession>A0A6J4IQV6</accession>
<dbReference type="AlphaFoldDB" id="A0A6J4IQV6"/>
<sequence>MSDMKGAYVLAAAAVRRQFAEQHPEGLATLDRVRSGEVAAYSGS</sequence>
<evidence type="ECO:0000313" key="1">
    <source>
        <dbReference type="EMBL" id="CAA9259139.1"/>
    </source>
</evidence>
<reference evidence="1" key="1">
    <citation type="submission" date="2020-02" db="EMBL/GenBank/DDBJ databases">
        <authorList>
            <person name="Meier V. D."/>
        </authorList>
    </citation>
    <scope>NUCLEOTIDE SEQUENCE</scope>
    <source>
        <strain evidence="1">AVDCRST_MAG63</strain>
    </source>
</reference>
<gene>
    <name evidence="1" type="ORF">AVDCRST_MAG63-2328</name>
</gene>
<protein>
    <submittedName>
        <fullName evidence="1">Uncharacterized protein</fullName>
    </submittedName>
</protein>